<dbReference type="Pfam" id="PF20388">
    <property type="entry name" value="DUF6683"/>
    <property type="match status" value="1"/>
</dbReference>
<organism evidence="1 2">
    <name type="scientific">Nostoc parmelioides FACHB-3921</name>
    <dbReference type="NCBI Taxonomy" id="2692909"/>
    <lineage>
        <taxon>Bacteria</taxon>
        <taxon>Bacillati</taxon>
        <taxon>Cyanobacteriota</taxon>
        <taxon>Cyanophyceae</taxon>
        <taxon>Nostocales</taxon>
        <taxon>Nostocaceae</taxon>
        <taxon>Nostoc</taxon>
    </lineage>
</organism>
<dbReference type="InterPro" id="IPR046505">
    <property type="entry name" value="DUF6683"/>
</dbReference>
<accession>A0ABR8BFB9</accession>
<dbReference type="RefSeq" id="WP_190568354.1">
    <property type="nucleotide sequence ID" value="NZ_JACJQL010000022.1"/>
</dbReference>
<evidence type="ECO:0000313" key="1">
    <source>
        <dbReference type="EMBL" id="MBD2252782.1"/>
    </source>
</evidence>
<protein>
    <submittedName>
        <fullName evidence="1">Uncharacterized protein</fullName>
    </submittedName>
</protein>
<dbReference type="EMBL" id="JACJQL010000022">
    <property type="protein sequence ID" value="MBD2252782.1"/>
    <property type="molecule type" value="Genomic_DNA"/>
</dbReference>
<proteinExistence type="predicted"/>
<sequence length="280" mass="31661">MLKINQLIAQWQTLRLDKYRDQRPLAYHRLANWKLALKATLLLAPIFIPLPVTAQISNIDIPFMSFYDHQGTYAATIGIGTPTAKVFTELSPQKNPSQRTTTKTQPVSVLSFRHSPQITTRVREQITEKFAVQSPEKTAQIRSEFNQADVVGEFRRLIKRYGYDPDNLAHNMSAFLILQWEVLTDNQAQRPQMEGTVEQVTKALRTSSLLGGMSNTDKQIVADSMAYQAVMSVLVLNDLKRRGDSAGIAKLREGIIRSARVLGWDFNRLKLTSQGFVTAR</sequence>
<keyword evidence="2" id="KW-1185">Reference proteome</keyword>
<reference evidence="1 2" key="1">
    <citation type="journal article" date="2020" name="ISME J.">
        <title>Comparative genomics reveals insights into cyanobacterial evolution and habitat adaptation.</title>
        <authorList>
            <person name="Chen M.Y."/>
            <person name="Teng W.K."/>
            <person name="Zhao L."/>
            <person name="Hu C.X."/>
            <person name="Zhou Y.K."/>
            <person name="Han B.P."/>
            <person name="Song L.R."/>
            <person name="Shu W.S."/>
        </authorList>
    </citation>
    <scope>NUCLEOTIDE SEQUENCE [LARGE SCALE GENOMIC DNA]</scope>
    <source>
        <strain evidence="1 2">FACHB-3921</strain>
    </source>
</reference>
<comment type="caution">
    <text evidence="1">The sequence shown here is derived from an EMBL/GenBank/DDBJ whole genome shotgun (WGS) entry which is preliminary data.</text>
</comment>
<evidence type="ECO:0000313" key="2">
    <source>
        <dbReference type="Proteomes" id="UP000621307"/>
    </source>
</evidence>
<dbReference type="Proteomes" id="UP000621307">
    <property type="component" value="Unassembled WGS sequence"/>
</dbReference>
<name>A0ABR8BFB9_9NOSO</name>
<gene>
    <name evidence="1" type="ORF">H6G14_15950</name>
</gene>